<keyword evidence="10" id="KW-0255">Endonuclease</keyword>
<keyword evidence="10" id="KW-0540">Nuclease</keyword>
<keyword evidence="4" id="KW-0808">Transferase</keyword>
<evidence type="ECO:0000256" key="1">
    <source>
        <dbReference type="ARBA" id="ARBA00006594"/>
    </source>
</evidence>
<evidence type="ECO:0000256" key="6">
    <source>
        <dbReference type="ARBA" id="ARBA00022747"/>
    </source>
</evidence>
<evidence type="ECO:0000256" key="4">
    <source>
        <dbReference type="ARBA" id="ARBA00022679"/>
    </source>
</evidence>
<dbReference type="InterPro" id="IPR022749">
    <property type="entry name" value="D12N6_MeTrfase_N"/>
</dbReference>
<dbReference type="RefSeq" id="WP_239099241.1">
    <property type="nucleotide sequence ID" value="NZ_BOOZ01000030.1"/>
</dbReference>
<comment type="caution">
    <text evidence="10">The sequence shown here is derived from an EMBL/GenBank/DDBJ whole genome shotgun (WGS) entry which is preliminary data.</text>
</comment>
<keyword evidence="3" id="KW-0489">Methyltransferase</keyword>
<name>A0ABQ4I0J7_9ACTN</name>
<dbReference type="InterPro" id="IPR003356">
    <property type="entry name" value="DNA_methylase_A-5"/>
</dbReference>
<dbReference type="EMBL" id="BOOZ01000030">
    <property type="protein sequence ID" value="GIJ11386.1"/>
    <property type="molecule type" value="Genomic_DNA"/>
</dbReference>
<evidence type="ECO:0000256" key="5">
    <source>
        <dbReference type="ARBA" id="ARBA00022691"/>
    </source>
</evidence>
<dbReference type="InterPro" id="IPR038333">
    <property type="entry name" value="T1MK-like_N_sf"/>
</dbReference>
<reference evidence="10 11" key="1">
    <citation type="submission" date="2021-01" db="EMBL/GenBank/DDBJ databases">
        <title>Whole genome shotgun sequence of Verrucosispora andamanensis NBRC 109075.</title>
        <authorList>
            <person name="Komaki H."/>
            <person name="Tamura T."/>
        </authorList>
    </citation>
    <scope>NUCLEOTIDE SEQUENCE [LARGE SCALE GENOMIC DNA]</scope>
    <source>
        <strain evidence="10 11">NBRC 109075</strain>
    </source>
</reference>
<keyword evidence="6" id="KW-0680">Restriction system</keyword>
<evidence type="ECO:0000313" key="10">
    <source>
        <dbReference type="EMBL" id="GIJ11386.1"/>
    </source>
</evidence>
<evidence type="ECO:0000259" key="8">
    <source>
        <dbReference type="Pfam" id="PF02384"/>
    </source>
</evidence>
<dbReference type="SUPFAM" id="SSF53335">
    <property type="entry name" value="S-adenosyl-L-methionine-dependent methyltransferases"/>
    <property type="match status" value="1"/>
</dbReference>
<dbReference type="PRINTS" id="PR00507">
    <property type="entry name" value="N12N6MTFRASE"/>
</dbReference>
<comment type="similarity">
    <text evidence="1">Belongs to the N(4)/N(6)-methyltransferase family.</text>
</comment>
<dbReference type="InterPro" id="IPR029063">
    <property type="entry name" value="SAM-dependent_MTases_sf"/>
</dbReference>
<organism evidence="10 11">
    <name type="scientific">Micromonospora andamanensis</name>
    <dbReference type="NCBI Taxonomy" id="1287068"/>
    <lineage>
        <taxon>Bacteria</taxon>
        <taxon>Bacillati</taxon>
        <taxon>Actinomycetota</taxon>
        <taxon>Actinomycetes</taxon>
        <taxon>Micromonosporales</taxon>
        <taxon>Micromonosporaceae</taxon>
        <taxon>Micromonospora</taxon>
    </lineage>
</organism>
<feature type="domain" description="DNA methylase adenine-specific" evidence="8">
    <location>
        <begin position="168"/>
        <end position="489"/>
    </location>
</feature>
<protein>
    <recommendedName>
        <fullName evidence="2">site-specific DNA-methyltransferase (adenine-specific)</fullName>
        <ecNumber evidence="2">2.1.1.72</ecNumber>
    </recommendedName>
</protein>
<dbReference type="Pfam" id="PF12161">
    <property type="entry name" value="HsdM_N"/>
    <property type="match status" value="1"/>
</dbReference>
<evidence type="ECO:0000256" key="2">
    <source>
        <dbReference type="ARBA" id="ARBA00011900"/>
    </source>
</evidence>
<keyword evidence="10" id="KW-0378">Hydrolase</keyword>
<proteinExistence type="inferred from homology"/>
<dbReference type="GO" id="GO:0004519">
    <property type="term" value="F:endonuclease activity"/>
    <property type="evidence" value="ECO:0007669"/>
    <property type="project" value="UniProtKB-KW"/>
</dbReference>
<evidence type="ECO:0000313" key="11">
    <source>
        <dbReference type="Proteomes" id="UP000647017"/>
    </source>
</evidence>
<dbReference type="Gene3D" id="3.40.50.150">
    <property type="entry name" value="Vaccinia Virus protein VP39"/>
    <property type="match status" value="1"/>
</dbReference>
<dbReference type="Pfam" id="PF02384">
    <property type="entry name" value="N6_Mtase"/>
    <property type="match status" value="1"/>
</dbReference>
<evidence type="ECO:0000256" key="3">
    <source>
        <dbReference type="ARBA" id="ARBA00022603"/>
    </source>
</evidence>
<evidence type="ECO:0000256" key="7">
    <source>
        <dbReference type="ARBA" id="ARBA00047942"/>
    </source>
</evidence>
<dbReference type="InterPro" id="IPR052916">
    <property type="entry name" value="Type-I_RE_MTase_Subunit"/>
</dbReference>
<sequence length="533" mass="59517">MVRRSTAPAKPADFKATLWKAADKLRGSMDSAEYKHIVLGLVFLKYVSDAFTERREAIAAELAEEGITGERAERLLEDRDEYTGEGVFWVRPDARWETISAGAKSAAGGRTVGELIDAAMLAIESENPELRGVLPHFFNRSSVDERRLGELVDLIGRIGFGGGGSRRARDILGEVYEYFLGMFAAAEGRRGGEYFTPKSVVRLLVEVLEPQQGDRVYDPCCGSGGMFVQAEKFIESHGGNPFKISVYGQEMAQTTWRLAKMNLAIHGIGADLGPKWEDTFRQDLHPDRLADVIMANPPFNISDWGGDRLGMDGRWQFGVPPAGNANFAWLQHIASKLSPRGSAGVVLANGSMSSKQSGEGDIRRNMVTADLVACMVALPPQLFRHTQIPACLWFLTRDKTQQGAKRLHDRRNQILFIDARELGVMTNRTLRELTDEEITRIGDTYHRWRGTDKTSLKKYADEPGFCYSATLDEIKQNDFVLTPSRYVREIDALVDGAPINERVNKLTKELLYLLDQARSLDDRIRLELGKVDV</sequence>
<accession>A0ABQ4I0J7</accession>
<dbReference type="Gene3D" id="1.20.1260.30">
    <property type="match status" value="1"/>
</dbReference>
<dbReference type="PANTHER" id="PTHR42998">
    <property type="entry name" value="TYPE I RESTRICTION ENZYME HINDVIIP M PROTEIN-RELATED"/>
    <property type="match status" value="1"/>
</dbReference>
<dbReference type="PANTHER" id="PTHR42998:SF1">
    <property type="entry name" value="TYPE I RESTRICTION ENZYME HINDI METHYLASE SUBUNIT"/>
    <property type="match status" value="1"/>
</dbReference>
<dbReference type="EC" id="2.1.1.72" evidence="2"/>
<keyword evidence="5" id="KW-0949">S-adenosyl-L-methionine</keyword>
<evidence type="ECO:0000259" key="9">
    <source>
        <dbReference type="Pfam" id="PF12161"/>
    </source>
</evidence>
<comment type="catalytic activity">
    <reaction evidence="7">
        <text>a 2'-deoxyadenosine in DNA + S-adenosyl-L-methionine = an N(6)-methyl-2'-deoxyadenosine in DNA + S-adenosyl-L-homocysteine + H(+)</text>
        <dbReference type="Rhea" id="RHEA:15197"/>
        <dbReference type="Rhea" id="RHEA-COMP:12418"/>
        <dbReference type="Rhea" id="RHEA-COMP:12419"/>
        <dbReference type="ChEBI" id="CHEBI:15378"/>
        <dbReference type="ChEBI" id="CHEBI:57856"/>
        <dbReference type="ChEBI" id="CHEBI:59789"/>
        <dbReference type="ChEBI" id="CHEBI:90615"/>
        <dbReference type="ChEBI" id="CHEBI:90616"/>
        <dbReference type="EC" id="2.1.1.72"/>
    </reaction>
</comment>
<feature type="domain" description="N6 adenine-specific DNA methyltransferase N-terminal" evidence="9">
    <location>
        <begin position="15"/>
        <end position="154"/>
    </location>
</feature>
<dbReference type="Proteomes" id="UP000647017">
    <property type="component" value="Unassembled WGS sequence"/>
</dbReference>
<gene>
    <name evidence="10" type="primary">hsdM</name>
    <name evidence="10" type="ORF">Van01_46000</name>
</gene>
<keyword evidence="11" id="KW-1185">Reference proteome</keyword>